<dbReference type="Gene3D" id="3.30.70.330">
    <property type="match status" value="2"/>
</dbReference>
<dbReference type="PROSITE" id="PS51939">
    <property type="entry name" value="XRRM"/>
    <property type="match status" value="1"/>
</dbReference>
<accession>A0A0A9Z105</accession>
<organism evidence="8">
    <name type="scientific">Lygus hesperus</name>
    <name type="common">Western plant bug</name>
    <dbReference type="NCBI Taxonomy" id="30085"/>
    <lineage>
        <taxon>Eukaryota</taxon>
        <taxon>Metazoa</taxon>
        <taxon>Ecdysozoa</taxon>
        <taxon>Arthropoda</taxon>
        <taxon>Hexapoda</taxon>
        <taxon>Insecta</taxon>
        <taxon>Pterygota</taxon>
        <taxon>Neoptera</taxon>
        <taxon>Paraneoptera</taxon>
        <taxon>Hemiptera</taxon>
        <taxon>Heteroptera</taxon>
        <taxon>Panheteroptera</taxon>
        <taxon>Cimicomorpha</taxon>
        <taxon>Miridae</taxon>
        <taxon>Mirini</taxon>
        <taxon>Lygus</taxon>
    </lineage>
</organism>
<dbReference type="InterPro" id="IPR002344">
    <property type="entry name" value="Lupus_La"/>
</dbReference>
<feature type="domain" description="XRRM" evidence="7">
    <location>
        <begin position="255"/>
        <end position="380"/>
    </location>
</feature>
<protein>
    <submittedName>
        <fullName evidence="9">La</fullName>
    </submittedName>
</protein>
<feature type="compositionally biased region" description="Basic and acidic residues" evidence="5">
    <location>
        <begin position="234"/>
        <end position="245"/>
    </location>
</feature>
<evidence type="ECO:0000256" key="3">
    <source>
        <dbReference type="ARBA" id="ARBA00023242"/>
    </source>
</evidence>
<dbReference type="AlphaFoldDB" id="A0A0A9Z105"/>
<feature type="compositionally biased region" description="Basic and acidic residues" evidence="5">
    <location>
        <begin position="1"/>
        <end position="21"/>
    </location>
</feature>
<evidence type="ECO:0000313" key="9">
    <source>
        <dbReference type="EMBL" id="JAQ05731.1"/>
    </source>
</evidence>
<dbReference type="PROSITE" id="PS50961">
    <property type="entry name" value="HTH_LA"/>
    <property type="match status" value="1"/>
</dbReference>
<dbReference type="GO" id="GO:0008033">
    <property type="term" value="P:tRNA processing"/>
    <property type="evidence" value="ECO:0007669"/>
    <property type="project" value="TreeGrafter"/>
</dbReference>
<evidence type="ECO:0000259" key="7">
    <source>
        <dbReference type="PROSITE" id="PS51939"/>
    </source>
</evidence>
<feature type="region of interest" description="Disordered" evidence="5">
    <location>
        <begin position="215"/>
        <end position="257"/>
    </location>
</feature>
<reference evidence="9" key="3">
    <citation type="journal article" date="2016" name="Gigascience">
        <title>De novo construction of an expanded transcriptome assembly for the western tarnished plant bug, Lygus hesperus.</title>
        <authorList>
            <person name="Tassone E.E."/>
            <person name="Geib S.M."/>
            <person name="Hall B."/>
            <person name="Fabrick J.A."/>
            <person name="Brent C.S."/>
            <person name="Hull J.J."/>
        </authorList>
    </citation>
    <scope>NUCLEOTIDE SEQUENCE</scope>
</reference>
<dbReference type="InterPro" id="IPR036390">
    <property type="entry name" value="WH_DNA-bd_sf"/>
</dbReference>
<dbReference type="InterPro" id="IPR014886">
    <property type="entry name" value="La_xRRM"/>
</dbReference>
<dbReference type="GO" id="GO:0010494">
    <property type="term" value="C:cytoplasmic stress granule"/>
    <property type="evidence" value="ECO:0007669"/>
    <property type="project" value="TreeGrafter"/>
</dbReference>
<proteinExistence type="predicted"/>
<sequence length="397" mass="45795">MVEEKSEVEVSETDGKVEETKSTPASNITDQEARIIKQIEYYFGDINLPRDKFLLEQVKVDDGWIELETMIKFKRLAQITTDFGEICSALKKSDSGLIEVNDDNTKIRRSPHVPLPEMNEGRRKEIMARSAYVRRFPVDYKIDDLLSWCSTNAPDYENVVMRNYHDKAENKWCFKGSVYVTFKTQEACQKFIEGEAIELNGEKLDKMWQKDYHEEKRKERIDEKKNKKSTKNGSEAKPKETKDKDSDGEEETTDELPLGAVVNLTGFKDNSKIKRESIKAKIEEYGTAVVFIDFNIGDQSAWVRLDQKDAAKELAKKVAEEGEKLKIGEEELSLRVLEGEEEEKYHQKVKEQMLKRRNQNPKHRKGGRRGGRKMGRGGRKRGGSPASRNDSKKARRD</sequence>
<dbReference type="CDD" id="cd12291">
    <property type="entry name" value="RRM1_La"/>
    <property type="match status" value="1"/>
</dbReference>
<dbReference type="GO" id="GO:0045727">
    <property type="term" value="P:positive regulation of translation"/>
    <property type="evidence" value="ECO:0007669"/>
    <property type="project" value="TreeGrafter"/>
</dbReference>
<dbReference type="PANTHER" id="PTHR22792">
    <property type="entry name" value="LUPUS LA PROTEIN-RELATED"/>
    <property type="match status" value="1"/>
</dbReference>
<gene>
    <name evidence="9" type="primary">La</name>
    <name evidence="8" type="ORF">CM83_30758</name>
    <name evidence="9" type="ORF">g.35442</name>
</gene>
<dbReference type="PANTHER" id="PTHR22792:SF166">
    <property type="entry name" value="LUPUS LA PROTEIN HOMOLOG"/>
    <property type="match status" value="1"/>
</dbReference>
<dbReference type="InterPro" id="IPR036388">
    <property type="entry name" value="WH-like_DNA-bd_sf"/>
</dbReference>
<name>A0A0A9Z105_LYGHE</name>
<evidence type="ECO:0000313" key="8">
    <source>
        <dbReference type="EMBL" id="JAG37033.1"/>
    </source>
</evidence>
<dbReference type="InterPro" id="IPR045180">
    <property type="entry name" value="La_dom_prot"/>
</dbReference>
<feature type="compositionally biased region" description="Basic residues" evidence="5">
    <location>
        <begin position="355"/>
        <end position="382"/>
    </location>
</feature>
<dbReference type="Pfam" id="PF08777">
    <property type="entry name" value="RRM_3"/>
    <property type="match status" value="1"/>
</dbReference>
<dbReference type="GO" id="GO:0005634">
    <property type="term" value="C:nucleus"/>
    <property type="evidence" value="ECO:0007669"/>
    <property type="project" value="UniProtKB-SubCell"/>
</dbReference>
<evidence type="ECO:0000256" key="2">
    <source>
        <dbReference type="ARBA" id="ARBA00022884"/>
    </source>
</evidence>
<feature type="domain" description="HTH La-type RNA-binding" evidence="6">
    <location>
        <begin position="25"/>
        <end position="117"/>
    </location>
</feature>
<dbReference type="PRINTS" id="PR00302">
    <property type="entry name" value="LUPUSLA"/>
</dbReference>
<comment type="subcellular location">
    <subcellularLocation>
        <location evidence="1">Nucleus</location>
    </subcellularLocation>
</comment>
<dbReference type="SUPFAM" id="SSF46785">
    <property type="entry name" value="Winged helix' DNA-binding domain"/>
    <property type="match status" value="1"/>
</dbReference>
<keyword evidence="2 4" id="KW-0694">RNA-binding</keyword>
<dbReference type="SUPFAM" id="SSF54928">
    <property type="entry name" value="RNA-binding domain, RBD"/>
    <property type="match status" value="1"/>
</dbReference>
<dbReference type="EMBL" id="GDHC01012898">
    <property type="protein sequence ID" value="JAQ05731.1"/>
    <property type="molecule type" value="Transcribed_RNA"/>
</dbReference>
<reference evidence="8" key="1">
    <citation type="journal article" date="2014" name="PLoS ONE">
        <title>Transcriptome-Based Identification of ABC Transporters in the Western Tarnished Plant Bug Lygus hesperus.</title>
        <authorList>
            <person name="Hull J.J."/>
            <person name="Chaney K."/>
            <person name="Geib S.M."/>
            <person name="Fabrick J.A."/>
            <person name="Brent C.S."/>
            <person name="Walsh D."/>
            <person name="Lavine L.C."/>
        </authorList>
    </citation>
    <scope>NUCLEOTIDE SEQUENCE</scope>
</reference>
<dbReference type="SMR" id="A0A0A9Z105"/>
<dbReference type="Gene3D" id="1.10.10.10">
    <property type="entry name" value="Winged helix-like DNA-binding domain superfamily/Winged helix DNA-binding domain"/>
    <property type="match status" value="1"/>
</dbReference>
<evidence type="ECO:0000256" key="5">
    <source>
        <dbReference type="SAM" id="MobiDB-lite"/>
    </source>
</evidence>
<evidence type="ECO:0000256" key="1">
    <source>
        <dbReference type="ARBA" id="ARBA00004123"/>
    </source>
</evidence>
<keyword evidence="3" id="KW-0539">Nucleus</keyword>
<dbReference type="GO" id="GO:1990904">
    <property type="term" value="C:ribonucleoprotein complex"/>
    <property type="evidence" value="ECO:0007669"/>
    <property type="project" value="UniProtKB-UniRule"/>
</dbReference>
<dbReference type="SMART" id="SM00715">
    <property type="entry name" value="LA"/>
    <property type="match status" value="1"/>
</dbReference>
<evidence type="ECO:0000256" key="4">
    <source>
        <dbReference type="PROSITE-ProRule" id="PRU00332"/>
    </source>
</evidence>
<feature type="compositionally biased region" description="Basic and acidic residues" evidence="5">
    <location>
        <begin position="343"/>
        <end position="354"/>
    </location>
</feature>
<reference evidence="8" key="2">
    <citation type="submission" date="2014-07" db="EMBL/GenBank/DDBJ databases">
        <authorList>
            <person name="Hull J."/>
        </authorList>
    </citation>
    <scope>NUCLEOTIDE SEQUENCE</scope>
</reference>
<dbReference type="Pfam" id="PF05383">
    <property type="entry name" value="La"/>
    <property type="match status" value="1"/>
</dbReference>
<dbReference type="InterPro" id="IPR035979">
    <property type="entry name" value="RBD_domain_sf"/>
</dbReference>
<feature type="region of interest" description="Disordered" evidence="5">
    <location>
        <begin position="341"/>
        <end position="397"/>
    </location>
</feature>
<feature type="compositionally biased region" description="Basic and acidic residues" evidence="5">
    <location>
        <begin position="215"/>
        <end position="225"/>
    </location>
</feature>
<dbReference type="InterPro" id="IPR006630">
    <property type="entry name" value="La_HTH"/>
</dbReference>
<dbReference type="CDD" id="cd08028">
    <property type="entry name" value="LARP_3"/>
    <property type="match status" value="1"/>
</dbReference>
<dbReference type="EMBL" id="GBHO01006571">
    <property type="protein sequence ID" value="JAG37033.1"/>
    <property type="molecule type" value="Transcribed_RNA"/>
</dbReference>
<feature type="region of interest" description="Disordered" evidence="5">
    <location>
        <begin position="1"/>
        <end position="26"/>
    </location>
</feature>
<dbReference type="InterPro" id="IPR012677">
    <property type="entry name" value="Nucleotide-bd_a/b_plait_sf"/>
</dbReference>
<dbReference type="GO" id="GO:0003729">
    <property type="term" value="F:mRNA binding"/>
    <property type="evidence" value="ECO:0007669"/>
    <property type="project" value="TreeGrafter"/>
</dbReference>
<dbReference type="GO" id="GO:0005829">
    <property type="term" value="C:cytosol"/>
    <property type="evidence" value="ECO:0007669"/>
    <property type="project" value="TreeGrafter"/>
</dbReference>
<evidence type="ECO:0000259" key="6">
    <source>
        <dbReference type="PROSITE" id="PS50961"/>
    </source>
</evidence>